<proteinExistence type="predicted"/>
<accession>A0A916U393</accession>
<gene>
    <name evidence="1" type="ORF">GCM10011396_01890</name>
</gene>
<sequence length="96" mass="10970">MGIVQLPLHLHIAAQARELGTQRFITYLGVFRREMHAHEEKLRLSVAKLGGIDNIAAMLCQKAGNLMNYASLIRARQGEYVFWMHNDKEGALEFLF</sequence>
<evidence type="ECO:0000313" key="1">
    <source>
        <dbReference type="EMBL" id="GGC58629.1"/>
    </source>
</evidence>
<reference evidence="1" key="1">
    <citation type="journal article" date="2014" name="Int. J. Syst. Evol. Microbiol.">
        <title>Complete genome sequence of Corynebacterium casei LMG S-19264T (=DSM 44701T), isolated from a smear-ripened cheese.</title>
        <authorList>
            <consortium name="US DOE Joint Genome Institute (JGI-PGF)"/>
            <person name="Walter F."/>
            <person name="Albersmeier A."/>
            <person name="Kalinowski J."/>
            <person name="Ruckert C."/>
        </authorList>
    </citation>
    <scope>NUCLEOTIDE SEQUENCE</scope>
    <source>
        <strain evidence="1">CGMCC 1.10998</strain>
    </source>
</reference>
<reference evidence="1" key="2">
    <citation type="submission" date="2020-09" db="EMBL/GenBank/DDBJ databases">
        <authorList>
            <person name="Sun Q."/>
            <person name="Zhou Y."/>
        </authorList>
    </citation>
    <scope>NUCLEOTIDE SEQUENCE</scope>
    <source>
        <strain evidence="1">CGMCC 1.10998</strain>
    </source>
</reference>
<organism evidence="1 2">
    <name type="scientific">Undibacterium terreum</name>
    <dbReference type="NCBI Taxonomy" id="1224302"/>
    <lineage>
        <taxon>Bacteria</taxon>
        <taxon>Pseudomonadati</taxon>
        <taxon>Pseudomonadota</taxon>
        <taxon>Betaproteobacteria</taxon>
        <taxon>Burkholderiales</taxon>
        <taxon>Oxalobacteraceae</taxon>
        <taxon>Undibacterium</taxon>
    </lineage>
</organism>
<protein>
    <submittedName>
        <fullName evidence="1">Uncharacterized protein</fullName>
    </submittedName>
</protein>
<name>A0A916U393_9BURK</name>
<dbReference type="AlphaFoldDB" id="A0A916U393"/>
<keyword evidence="2" id="KW-1185">Reference proteome</keyword>
<evidence type="ECO:0000313" key="2">
    <source>
        <dbReference type="Proteomes" id="UP000637423"/>
    </source>
</evidence>
<comment type="caution">
    <text evidence="1">The sequence shown here is derived from an EMBL/GenBank/DDBJ whole genome shotgun (WGS) entry which is preliminary data.</text>
</comment>
<dbReference type="Proteomes" id="UP000637423">
    <property type="component" value="Unassembled WGS sequence"/>
</dbReference>
<dbReference type="EMBL" id="BMED01000001">
    <property type="protein sequence ID" value="GGC58629.1"/>
    <property type="molecule type" value="Genomic_DNA"/>
</dbReference>